<name>A0ABY8UWV3_9BACI</name>
<keyword evidence="1" id="KW-0129">CBS domain</keyword>
<protein>
    <submittedName>
        <fullName evidence="3">CBS domain-containing protein</fullName>
    </submittedName>
</protein>
<accession>A0ABY8UWV3</accession>
<organism evidence="3 4">
    <name type="scientific">Pontibacillus chungwhensis</name>
    <dbReference type="NCBI Taxonomy" id="265426"/>
    <lineage>
        <taxon>Bacteria</taxon>
        <taxon>Bacillati</taxon>
        <taxon>Bacillota</taxon>
        <taxon>Bacilli</taxon>
        <taxon>Bacillales</taxon>
        <taxon>Bacillaceae</taxon>
        <taxon>Pontibacillus</taxon>
    </lineage>
</organism>
<proteinExistence type="predicted"/>
<dbReference type="Gene3D" id="3.10.580.10">
    <property type="entry name" value="CBS-domain"/>
    <property type="match status" value="1"/>
</dbReference>
<dbReference type="EMBL" id="CP126446">
    <property type="protein sequence ID" value="WIF97778.1"/>
    <property type="molecule type" value="Genomic_DNA"/>
</dbReference>
<sequence length="247" mass="29011">MNEVNIEKRKNVERFEVAFNQIHTKLKELSHNEPNHNFMNLLHKIRERHTTIRYHFQELKQYAKLRNALVHEKVREGFYIAEPHLDVITKLENINRALHQPPYATAIASKNVLYFEEESQVKDVLRAIKRYGFSQVPVYVGREFKGLLTEGGLLRWFTEHMTDEYVPVGEVTVNEVLYVEDHHNVAFIAKDKTIYDVEDLFGEYFDRNEKLEAILITETGSRNEKPLGIITTWDLVQIDRTAVTLMG</sequence>
<evidence type="ECO:0000313" key="3">
    <source>
        <dbReference type="EMBL" id="WIF97778.1"/>
    </source>
</evidence>
<dbReference type="SUPFAM" id="SSF54631">
    <property type="entry name" value="CBS-domain pair"/>
    <property type="match status" value="1"/>
</dbReference>
<dbReference type="RefSeq" id="WP_231417837.1">
    <property type="nucleotide sequence ID" value="NZ_CP126446.1"/>
</dbReference>
<dbReference type="PROSITE" id="PS51371">
    <property type="entry name" value="CBS"/>
    <property type="match status" value="1"/>
</dbReference>
<evidence type="ECO:0000256" key="1">
    <source>
        <dbReference type="PROSITE-ProRule" id="PRU00703"/>
    </source>
</evidence>
<dbReference type="Pfam" id="PF00571">
    <property type="entry name" value="CBS"/>
    <property type="match status" value="1"/>
</dbReference>
<dbReference type="InterPro" id="IPR046342">
    <property type="entry name" value="CBS_dom_sf"/>
</dbReference>
<gene>
    <name evidence="3" type="ORF">QNI29_18950</name>
</gene>
<dbReference type="Proteomes" id="UP001236652">
    <property type="component" value="Chromosome"/>
</dbReference>
<dbReference type="InterPro" id="IPR000644">
    <property type="entry name" value="CBS_dom"/>
</dbReference>
<reference evidence="3 4" key="1">
    <citation type="submission" date="2023-05" db="EMBL/GenBank/DDBJ databases">
        <title>Comparative genomics reveals the evidence of polycyclic aromatic hydrocarbons degradation in moderately halophilic genus Pontibacillus.</title>
        <authorList>
            <person name="Yang H."/>
            <person name="Qian Z."/>
        </authorList>
    </citation>
    <scope>NUCLEOTIDE SEQUENCE [LARGE SCALE GENOMIC DNA]</scope>
    <source>
        <strain evidence="4">HN14</strain>
    </source>
</reference>
<evidence type="ECO:0000259" key="2">
    <source>
        <dbReference type="PROSITE" id="PS51371"/>
    </source>
</evidence>
<dbReference type="SMART" id="SM00116">
    <property type="entry name" value="CBS"/>
    <property type="match status" value="2"/>
</dbReference>
<keyword evidence="4" id="KW-1185">Reference proteome</keyword>
<evidence type="ECO:0000313" key="4">
    <source>
        <dbReference type="Proteomes" id="UP001236652"/>
    </source>
</evidence>
<feature type="domain" description="CBS" evidence="2">
    <location>
        <begin position="108"/>
        <end position="164"/>
    </location>
</feature>